<dbReference type="EMBL" id="JACXWY010000007">
    <property type="protein sequence ID" value="MBD3846645.1"/>
    <property type="molecule type" value="Genomic_DNA"/>
</dbReference>
<keyword evidence="10 13" id="KW-0067">ATP-binding</keyword>
<keyword evidence="6 13" id="KW-0441">Lipid A biosynthesis</keyword>
<comment type="caution">
    <text evidence="14">The sequence shown here is derived from an EMBL/GenBank/DDBJ whole genome shotgun (WGS) entry which is preliminary data.</text>
</comment>
<dbReference type="AlphaFoldDB" id="A0A927E9Z6"/>
<comment type="pathway">
    <text evidence="2 13">Glycolipid biosynthesis; lipid IV(A) biosynthesis; lipid IV(A) from (3R)-3-hydroxytetradecanoyl-[acyl-carrier-protein] and UDP-N-acetyl-alpha-D-glucosamine: step 6/6.</text>
</comment>
<dbReference type="NCBIfam" id="TIGR00682">
    <property type="entry name" value="lpxK"/>
    <property type="match status" value="1"/>
</dbReference>
<evidence type="ECO:0000256" key="10">
    <source>
        <dbReference type="ARBA" id="ARBA00022840"/>
    </source>
</evidence>
<evidence type="ECO:0000256" key="12">
    <source>
        <dbReference type="ARBA" id="ARBA00029757"/>
    </source>
</evidence>
<evidence type="ECO:0000313" key="15">
    <source>
        <dbReference type="Proteomes" id="UP000619295"/>
    </source>
</evidence>
<evidence type="ECO:0000256" key="9">
    <source>
        <dbReference type="ARBA" id="ARBA00022777"/>
    </source>
</evidence>
<evidence type="ECO:0000256" key="1">
    <source>
        <dbReference type="ARBA" id="ARBA00002274"/>
    </source>
</evidence>
<dbReference type="GO" id="GO:0009244">
    <property type="term" value="P:lipopolysaccharide core region biosynthetic process"/>
    <property type="evidence" value="ECO:0007669"/>
    <property type="project" value="TreeGrafter"/>
</dbReference>
<evidence type="ECO:0000313" key="14">
    <source>
        <dbReference type="EMBL" id="MBD3846645.1"/>
    </source>
</evidence>
<keyword evidence="8 13" id="KW-0547">Nucleotide-binding</keyword>
<keyword evidence="5 13" id="KW-0444">Lipid biosynthesis</keyword>
<keyword evidence="15" id="KW-1185">Reference proteome</keyword>
<evidence type="ECO:0000256" key="2">
    <source>
        <dbReference type="ARBA" id="ARBA00004870"/>
    </source>
</evidence>
<organism evidence="14 15">
    <name type="scientific">Bosea spartocytisi</name>
    <dbReference type="NCBI Taxonomy" id="2773451"/>
    <lineage>
        <taxon>Bacteria</taxon>
        <taxon>Pseudomonadati</taxon>
        <taxon>Pseudomonadota</taxon>
        <taxon>Alphaproteobacteria</taxon>
        <taxon>Hyphomicrobiales</taxon>
        <taxon>Boseaceae</taxon>
        <taxon>Bosea</taxon>
    </lineage>
</organism>
<evidence type="ECO:0000256" key="6">
    <source>
        <dbReference type="ARBA" id="ARBA00022556"/>
    </source>
</evidence>
<reference evidence="14" key="1">
    <citation type="submission" date="2020-09" db="EMBL/GenBank/DDBJ databases">
        <title>Bosea spartocytisi sp. nov. a root nodule endophyte of Spartocytisus supranubius in the high mountain ecosystem fo the Teide National Park (Canary Islands, Spain).</title>
        <authorList>
            <person name="Pulido-Suarez L."/>
            <person name="Peix A."/>
            <person name="Igual J.M."/>
            <person name="Socas-Perez N."/>
            <person name="Velazquez E."/>
            <person name="Flores-Felix J.D."/>
            <person name="Leon-Barrios M."/>
        </authorList>
    </citation>
    <scope>NUCLEOTIDE SEQUENCE</scope>
    <source>
        <strain evidence="14">SSUT16</strain>
    </source>
</reference>
<protein>
    <recommendedName>
        <fullName evidence="4 13">Tetraacyldisaccharide 4'-kinase</fullName>
        <ecNumber evidence="3 13">2.7.1.130</ecNumber>
    </recommendedName>
    <alternativeName>
        <fullName evidence="12 13">Lipid A 4'-kinase</fullName>
    </alternativeName>
</protein>
<dbReference type="GO" id="GO:0009245">
    <property type="term" value="P:lipid A biosynthetic process"/>
    <property type="evidence" value="ECO:0007669"/>
    <property type="project" value="UniProtKB-UniRule"/>
</dbReference>
<dbReference type="InterPro" id="IPR003758">
    <property type="entry name" value="LpxK"/>
</dbReference>
<dbReference type="RefSeq" id="WP_191124426.1">
    <property type="nucleotide sequence ID" value="NZ_JACXWY010000007.1"/>
</dbReference>
<evidence type="ECO:0000256" key="5">
    <source>
        <dbReference type="ARBA" id="ARBA00022516"/>
    </source>
</evidence>
<comment type="similarity">
    <text evidence="13">Belongs to the LpxK family.</text>
</comment>
<gene>
    <name evidence="13" type="primary">lpxK</name>
    <name evidence="14" type="ORF">IED13_13125</name>
</gene>
<keyword evidence="9 13" id="KW-0418">Kinase</keyword>
<keyword evidence="11 13" id="KW-0443">Lipid metabolism</keyword>
<dbReference type="HAMAP" id="MF_00409">
    <property type="entry name" value="LpxK"/>
    <property type="match status" value="1"/>
</dbReference>
<feature type="binding site" evidence="13">
    <location>
        <begin position="72"/>
        <end position="79"/>
    </location>
    <ligand>
        <name>ATP</name>
        <dbReference type="ChEBI" id="CHEBI:30616"/>
    </ligand>
</feature>
<evidence type="ECO:0000256" key="8">
    <source>
        <dbReference type="ARBA" id="ARBA00022741"/>
    </source>
</evidence>
<dbReference type="GO" id="GO:0005886">
    <property type="term" value="C:plasma membrane"/>
    <property type="evidence" value="ECO:0007669"/>
    <property type="project" value="TreeGrafter"/>
</dbReference>
<evidence type="ECO:0000256" key="3">
    <source>
        <dbReference type="ARBA" id="ARBA00012071"/>
    </source>
</evidence>
<dbReference type="GO" id="GO:0009029">
    <property type="term" value="F:lipid-A 4'-kinase activity"/>
    <property type="evidence" value="ECO:0007669"/>
    <property type="project" value="UniProtKB-UniRule"/>
</dbReference>
<dbReference type="InterPro" id="IPR027417">
    <property type="entry name" value="P-loop_NTPase"/>
</dbReference>
<dbReference type="GO" id="GO:0005524">
    <property type="term" value="F:ATP binding"/>
    <property type="evidence" value="ECO:0007669"/>
    <property type="project" value="UniProtKB-UniRule"/>
</dbReference>
<dbReference type="Proteomes" id="UP000619295">
    <property type="component" value="Unassembled WGS sequence"/>
</dbReference>
<comment type="function">
    <text evidence="1 13">Transfers the gamma-phosphate of ATP to the 4'-position of a tetraacyldisaccharide 1-phosphate intermediate (termed DS-1-P) to form tetraacyldisaccharide 1,4'-bis-phosphate (lipid IVA).</text>
</comment>
<dbReference type="SUPFAM" id="SSF52540">
    <property type="entry name" value="P-loop containing nucleoside triphosphate hydrolases"/>
    <property type="match status" value="1"/>
</dbReference>
<dbReference type="PANTHER" id="PTHR42724:SF1">
    <property type="entry name" value="TETRAACYLDISACCHARIDE 4'-KINASE, MITOCHONDRIAL-RELATED"/>
    <property type="match status" value="1"/>
</dbReference>
<sequence>MSGSQAGSKRKTGFHFFASRLSAPRFWWRDRPGLLARLLSPLGLVYGAITLRRMRRPGAEAGVPVVCVGNFIAGGAGKTPTAIALAGLLRARGETPFVLMRGYGGSLPGPVEVDPARHGPTEVGDEAVLMAGHARTVIARDRIAGAALARTRGASVIVMDDGLQNPALAKQLRLAVVDGASGVGNGLSLPAGPLRAPLAGQLDCTDAVIVIGPGAAGARVAEAAARQGKAVIAARLEPDGQIAGTLRGRKVLALSGIGRPEKFRATLESIGATVAVERAFGDHHAYSASDVTSIIAQARSGDLLVATTEKDMTKLAALWPQSERQRLSVLPVRLVFDAPEQIAKLLETPSAAAGATQP</sequence>
<evidence type="ECO:0000256" key="13">
    <source>
        <dbReference type="HAMAP-Rule" id="MF_00409"/>
    </source>
</evidence>
<evidence type="ECO:0000256" key="7">
    <source>
        <dbReference type="ARBA" id="ARBA00022679"/>
    </source>
</evidence>
<dbReference type="Pfam" id="PF02606">
    <property type="entry name" value="LpxK"/>
    <property type="match status" value="1"/>
</dbReference>
<dbReference type="PANTHER" id="PTHR42724">
    <property type="entry name" value="TETRAACYLDISACCHARIDE 4'-KINASE"/>
    <property type="match status" value="1"/>
</dbReference>
<proteinExistence type="inferred from homology"/>
<comment type="catalytic activity">
    <reaction evidence="13">
        <text>a lipid A disaccharide + ATP = a lipid IVA + ADP + H(+)</text>
        <dbReference type="Rhea" id="RHEA:67840"/>
        <dbReference type="ChEBI" id="CHEBI:15378"/>
        <dbReference type="ChEBI" id="CHEBI:30616"/>
        <dbReference type="ChEBI" id="CHEBI:176343"/>
        <dbReference type="ChEBI" id="CHEBI:176425"/>
        <dbReference type="ChEBI" id="CHEBI:456216"/>
        <dbReference type="EC" id="2.7.1.130"/>
    </reaction>
</comment>
<evidence type="ECO:0000256" key="4">
    <source>
        <dbReference type="ARBA" id="ARBA00016436"/>
    </source>
</evidence>
<dbReference type="EC" id="2.7.1.130" evidence="3 13"/>
<name>A0A927E9Z6_9HYPH</name>
<evidence type="ECO:0000256" key="11">
    <source>
        <dbReference type="ARBA" id="ARBA00023098"/>
    </source>
</evidence>
<keyword evidence="7 13" id="KW-0808">Transferase</keyword>
<accession>A0A927E9Z6</accession>